<protein>
    <submittedName>
        <fullName evidence="2">Uncharacterized protein</fullName>
    </submittedName>
</protein>
<gene>
    <name evidence="2" type="ORF">CALCODRAFT_85800</name>
</gene>
<evidence type="ECO:0000313" key="2">
    <source>
        <dbReference type="EMBL" id="KZT60828.1"/>
    </source>
</evidence>
<dbReference type="Proteomes" id="UP000076842">
    <property type="component" value="Unassembled WGS sequence"/>
</dbReference>
<evidence type="ECO:0000313" key="3">
    <source>
        <dbReference type="Proteomes" id="UP000076842"/>
    </source>
</evidence>
<accession>A0A165IP88</accession>
<evidence type="ECO:0000256" key="1">
    <source>
        <dbReference type="SAM" id="MobiDB-lite"/>
    </source>
</evidence>
<dbReference type="EMBL" id="KV423928">
    <property type="protein sequence ID" value="KZT60828.1"/>
    <property type="molecule type" value="Genomic_DNA"/>
</dbReference>
<sequence>MRSALPATWARARARARRGLPRTTVHAVSRQRLHGPARPCTLARSLASLRPGKGQPCAAIGHRPSASAGCWEHRLPRPACPPSPSRAQTGRGEVPAPAPGSTSERTQNLPYVCTERGGGASPARQGRQRTARRPCLSLFLFLLGPVPSTRAPMAAYRPLT</sequence>
<feature type="region of interest" description="Disordered" evidence="1">
    <location>
        <begin position="76"/>
        <end position="109"/>
    </location>
</feature>
<reference evidence="2 3" key="1">
    <citation type="journal article" date="2016" name="Mol. Biol. Evol.">
        <title>Comparative Genomics of Early-Diverging Mushroom-Forming Fungi Provides Insights into the Origins of Lignocellulose Decay Capabilities.</title>
        <authorList>
            <person name="Nagy L.G."/>
            <person name="Riley R."/>
            <person name="Tritt A."/>
            <person name="Adam C."/>
            <person name="Daum C."/>
            <person name="Floudas D."/>
            <person name="Sun H."/>
            <person name="Yadav J.S."/>
            <person name="Pangilinan J."/>
            <person name="Larsson K.H."/>
            <person name="Matsuura K."/>
            <person name="Barry K."/>
            <person name="Labutti K."/>
            <person name="Kuo R."/>
            <person name="Ohm R.A."/>
            <person name="Bhattacharya S.S."/>
            <person name="Shirouzu T."/>
            <person name="Yoshinaga Y."/>
            <person name="Martin F.M."/>
            <person name="Grigoriev I.V."/>
            <person name="Hibbett D.S."/>
        </authorList>
    </citation>
    <scope>NUCLEOTIDE SEQUENCE [LARGE SCALE GENOMIC DNA]</scope>
    <source>
        <strain evidence="2 3">HHB12733</strain>
    </source>
</reference>
<feature type="compositionally biased region" description="Polar residues" evidence="1">
    <location>
        <begin position="100"/>
        <end position="109"/>
    </location>
</feature>
<name>A0A165IP88_9BASI</name>
<keyword evidence="3" id="KW-1185">Reference proteome</keyword>
<dbReference type="AlphaFoldDB" id="A0A165IP88"/>
<dbReference type="InParanoid" id="A0A165IP88"/>
<proteinExistence type="predicted"/>
<organism evidence="2 3">
    <name type="scientific">Calocera cornea HHB12733</name>
    <dbReference type="NCBI Taxonomy" id="1353952"/>
    <lineage>
        <taxon>Eukaryota</taxon>
        <taxon>Fungi</taxon>
        <taxon>Dikarya</taxon>
        <taxon>Basidiomycota</taxon>
        <taxon>Agaricomycotina</taxon>
        <taxon>Dacrymycetes</taxon>
        <taxon>Dacrymycetales</taxon>
        <taxon>Dacrymycetaceae</taxon>
        <taxon>Calocera</taxon>
    </lineage>
</organism>